<keyword evidence="4 6" id="KW-1133">Transmembrane helix</keyword>
<keyword evidence="5 6" id="KW-0472">Membrane</keyword>
<dbReference type="GO" id="GO:0015920">
    <property type="term" value="P:lipopolysaccharide transport"/>
    <property type="evidence" value="ECO:0007669"/>
    <property type="project" value="TreeGrafter"/>
</dbReference>
<protein>
    <submittedName>
        <fullName evidence="7">LptF/LptG family permease</fullName>
    </submittedName>
</protein>
<name>A0A968GHN7_9SPIO</name>
<evidence type="ECO:0000256" key="1">
    <source>
        <dbReference type="ARBA" id="ARBA00004651"/>
    </source>
</evidence>
<evidence type="ECO:0000256" key="4">
    <source>
        <dbReference type="ARBA" id="ARBA00022989"/>
    </source>
</evidence>
<proteinExistence type="predicted"/>
<evidence type="ECO:0000256" key="3">
    <source>
        <dbReference type="ARBA" id="ARBA00022692"/>
    </source>
</evidence>
<organism evidence="7 8">
    <name type="scientific">Entomospira culicis</name>
    <dbReference type="NCBI Taxonomy" id="2719989"/>
    <lineage>
        <taxon>Bacteria</taxon>
        <taxon>Pseudomonadati</taxon>
        <taxon>Spirochaetota</taxon>
        <taxon>Spirochaetia</taxon>
        <taxon>Spirochaetales</taxon>
        <taxon>Spirochaetaceae</taxon>
        <taxon>Entomospira</taxon>
    </lineage>
</organism>
<feature type="transmembrane region" description="Helical" evidence="6">
    <location>
        <begin position="314"/>
        <end position="342"/>
    </location>
</feature>
<comment type="caution">
    <text evidence="7">The sequence shown here is derived from an EMBL/GenBank/DDBJ whole genome shotgun (WGS) entry which is preliminary data.</text>
</comment>
<feature type="transmembrane region" description="Helical" evidence="6">
    <location>
        <begin position="54"/>
        <end position="81"/>
    </location>
</feature>
<dbReference type="Pfam" id="PF03739">
    <property type="entry name" value="LptF_LptG"/>
    <property type="match status" value="1"/>
</dbReference>
<evidence type="ECO:0000256" key="2">
    <source>
        <dbReference type="ARBA" id="ARBA00022475"/>
    </source>
</evidence>
<evidence type="ECO:0000313" key="7">
    <source>
        <dbReference type="EMBL" id="NIZ69164.1"/>
    </source>
</evidence>
<keyword evidence="2" id="KW-1003">Cell membrane</keyword>
<keyword evidence="8" id="KW-1185">Reference proteome</keyword>
<evidence type="ECO:0000256" key="5">
    <source>
        <dbReference type="ARBA" id="ARBA00023136"/>
    </source>
</evidence>
<sequence>MAKLWRAKQLYRYLLVDIAKTHLFLTLLFIFFVLLSNIWYFAPEWLELGVSIRHVLVMVLFFIPGAMIQATPIALSLAFLVSYTRLQLHKEIDAMRSLGFGIFAIFRPLLHYTLFTFFLTFGVAFGLYPYSMSTFEQYYSQVLSRYIKIDTKSNEPKMLGDMILYGAIFEGKEQWLVVDMRDGYRLVLWATNADVSMDGGLRALSAEEVDLLVVERNSNGQSWSTIVAKDFRYPLIFSIKTQSYNPYDGLILRDLWARGLALRDEHYRRTAFQRERLVEINALLRNGLLTETDRDLYLQERVAIKKDFRFNSDFVSYLFVVLLRTSHLLFVITLVFLAFLLVERLGKRSLWILLGWVVALIFYWISFYLISFQILRLRWSPITLLLPVMTINLVNLLLFWSIQHKKRGLGNG</sequence>
<evidence type="ECO:0000313" key="8">
    <source>
        <dbReference type="Proteomes" id="UP000778951"/>
    </source>
</evidence>
<dbReference type="PANTHER" id="PTHR33529">
    <property type="entry name" value="SLR0882 PROTEIN-RELATED"/>
    <property type="match status" value="1"/>
</dbReference>
<dbReference type="AlphaFoldDB" id="A0A968GHN7"/>
<dbReference type="InterPro" id="IPR005495">
    <property type="entry name" value="LptG/LptF_permease"/>
</dbReference>
<comment type="subcellular location">
    <subcellularLocation>
        <location evidence="1">Cell membrane</location>
        <topology evidence="1">Multi-pass membrane protein</topology>
    </subcellularLocation>
</comment>
<dbReference type="EMBL" id="JAATLM010000001">
    <property type="protein sequence ID" value="NIZ69164.1"/>
    <property type="molecule type" value="Genomic_DNA"/>
</dbReference>
<dbReference type="RefSeq" id="WP_167695263.1">
    <property type="nucleotide sequence ID" value="NZ_CP118181.1"/>
</dbReference>
<reference evidence="7" key="1">
    <citation type="submission" date="2020-03" db="EMBL/GenBank/DDBJ databases">
        <title>Spirochaetal bacteria isolated from arthropods constitute a novel genus Entomospira genus novum within the order Spirochaetales.</title>
        <authorList>
            <person name="Grana-Miraglia L."/>
            <person name="Sikutova S."/>
            <person name="Fingerle V."/>
            <person name="Sing A."/>
            <person name="Castillo-Ramirez S."/>
            <person name="Margos G."/>
            <person name="Rudolf I."/>
        </authorList>
    </citation>
    <scope>NUCLEOTIDE SEQUENCE</scope>
    <source>
        <strain evidence="7">BR149</strain>
    </source>
</reference>
<dbReference type="GO" id="GO:0043190">
    <property type="term" value="C:ATP-binding cassette (ABC) transporter complex"/>
    <property type="evidence" value="ECO:0007669"/>
    <property type="project" value="TreeGrafter"/>
</dbReference>
<dbReference type="PANTHER" id="PTHR33529:SF6">
    <property type="entry name" value="YJGP_YJGQ FAMILY PERMEASE"/>
    <property type="match status" value="1"/>
</dbReference>
<accession>A0A968GHN7</accession>
<feature type="transmembrane region" description="Helical" evidence="6">
    <location>
        <begin position="21"/>
        <end position="42"/>
    </location>
</feature>
<keyword evidence="3 6" id="KW-0812">Transmembrane</keyword>
<feature type="transmembrane region" description="Helical" evidence="6">
    <location>
        <begin position="102"/>
        <end position="128"/>
    </location>
</feature>
<dbReference type="Proteomes" id="UP000778951">
    <property type="component" value="Unassembled WGS sequence"/>
</dbReference>
<feature type="transmembrane region" description="Helical" evidence="6">
    <location>
        <begin position="349"/>
        <end position="370"/>
    </location>
</feature>
<feature type="transmembrane region" description="Helical" evidence="6">
    <location>
        <begin position="382"/>
        <end position="402"/>
    </location>
</feature>
<gene>
    <name evidence="7" type="ORF">HCT48_02920</name>
</gene>
<evidence type="ECO:0000256" key="6">
    <source>
        <dbReference type="SAM" id="Phobius"/>
    </source>
</evidence>